<protein>
    <submittedName>
        <fullName evidence="1">Uncharacterized protein</fullName>
    </submittedName>
</protein>
<reference evidence="1" key="1">
    <citation type="submission" date="2014-09" db="EMBL/GenBank/DDBJ databases">
        <authorList>
            <person name="Magalhaes I.L.F."/>
            <person name="Oliveira U."/>
            <person name="Santos F.R."/>
            <person name="Vidigal T.H.D.A."/>
            <person name="Brescovit A.D."/>
            <person name="Santos A.J."/>
        </authorList>
    </citation>
    <scope>NUCLEOTIDE SEQUENCE</scope>
    <source>
        <tissue evidence="1">Shoot tissue taken approximately 20 cm above the soil surface</tissue>
    </source>
</reference>
<organism evidence="1">
    <name type="scientific">Arundo donax</name>
    <name type="common">Giant reed</name>
    <name type="synonym">Donax arundinaceus</name>
    <dbReference type="NCBI Taxonomy" id="35708"/>
    <lineage>
        <taxon>Eukaryota</taxon>
        <taxon>Viridiplantae</taxon>
        <taxon>Streptophyta</taxon>
        <taxon>Embryophyta</taxon>
        <taxon>Tracheophyta</taxon>
        <taxon>Spermatophyta</taxon>
        <taxon>Magnoliopsida</taxon>
        <taxon>Liliopsida</taxon>
        <taxon>Poales</taxon>
        <taxon>Poaceae</taxon>
        <taxon>PACMAD clade</taxon>
        <taxon>Arundinoideae</taxon>
        <taxon>Arundineae</taxon>
        <taxon>Arundo</taxon>
    </lineage>
</organism>
<proteinExistence type="predicted"/>
<dbReference type="AlphaFoldDB" id="A0A0A9AX67"/>
<sequence>MCKYEVTWISHDFYWINRPLGTWFFPISLCKVGFWVQGSHSDPTCVDSTFSWLNSSFGGVAKSSCPNGTYLR</sequence>
<accession>A0A0A9AX67</accession>
<name>A0A0A9AX67_ARUDO</name>
<dbReference type="EMBL" id="GBRH01242194">
    <property type="protein sequence ID" value="JAD55701.1"/>
    <property type="molecule type" value="Transcribed_RNA"/>
</dbReference>
<evidence type="ECO:0000313" key="1">
    <source>
        <dbReference type="EMBL" id="JAD55701.1"/>
    </source>
</evidence>
<reference evidence="1" key="2">
    <citation type="journal article" date="2015" name="Data Brief">
        <title>Shoot transcriptome of the giant reed, Arundo donax.</title>
        <authorList>
            <person name="Barrero R.A."/>
            <person name="Guerrero F.D."/>
            <person name="Moolhuijzen P."/>
            <person name="Goolsby J.A."/>
            <person name="Tidwell J."/>
            <person name="Bellgard S.E."/>
            <person name="Bellgard M.I."/>
        </authorList>
    </citation>
    <scope>NUCLEOTIDE SEQUENCE</scope>
    <source>
        <tissue evidence="1">Shoot tissue taken approximately 20 cm above the soil surface</tissue>
    </source>
</reference>